<dbReference type="GO" id="GO:0003677">
    <property type="term" value="F:DNA binding"/>
    <property type="evidence" value="ECO:0007669"/>
    <property type="project" value="UniProtKB-KW"/>
</dbReference>
<dbReference type="InterPro" id="IPR035386">
    <property type="entry name" value="Arm-DNA-bind_5"/>
</dbReference>
<gene>
    <name evidence="5" type="ORF">GAN93_13950</name>
</gene>
<dbReference type="Gene3D" id="1.10.443.10">
    <property type="entry name" value="Intergrase catalytic core"/>
    <property type="match status" value="1"/>
</dbReference>
<dbReference type="PROSITE" id="PS51898">
    <property type="entry name" value="TYR_RECOMBINASE"/>
    <property type="match status" value="1"/>
</dbReference>
<proteinExistence type="inferred from homology"/>
<dbReference type="Pfam" id="PF17293">
    <property type="entry name" value="Arm-DNA-bind_5"/>
    <property type="match status" value="1"/>
</dbReference>
<dbReference type="InterPro" id="IPR013762">
    <property type="entry name" value="Integrase-like_cat_sf"/>
</dbReference>
<dbReference type="Proteomes" id="UP000460317">
    <property type="component" value="Unassembled WGS sequence"/>
</dbReference>
<dbReference type="InterPro" id="IPR002104">
    <property type="entry name" value="Integrase_catalytic"/>
</dbReference>
<reference evidence="5 6" key="1">
    <citation type="journal article" date="2019" name="Nat. Med.">
        <title>A library of human gut bacterial isolates paired with longitudinal multiomics data enables mechanistic microbiome research.</title>
        <authorList>
            <person name="Poyet M."/>
            <person name="Groussin M."/>
            <person name="Gibbons S.M."/>
            <person name="Avila-Pacheco J."/>
            <person name="Jiang X."/>
            <person name="Kearney S.M."/>
            <person name="Perrotta A.R."/>
            <person name="Berdy B."/>
            <person name="Zhao S."/>
            <person name="Lieberman T.D."/>
            <person name="Swanson P.K."/>
            <person name="Smith M."/>
            <person name="Roesemann S."/>
            <person name="Alexander J.E."/>
            <person name="Rich S.A."/>
            <person name="Livny J."/>
            <person name="Vlamakis H."/>
            <person name="Clish C."/>
            <person name="Bullock K."/>
            <person name="Deik A."/>
            <person name="Scott J."/>
            <person name="Pierce K.A."/>
            <person name="Xavier R.J."/>
            <person name="Alm E.J."/>
        </authorList>
    </citation>
    <scope>NUCLEOTIDE SEQUENCE [LARGE SCALE GENOMIC DNA]</scope>
    <source>
        <strain evidence="5 6">BIOML-A165</strain>
    </source>
</reference>
<dbReference type="EMBL" id="WCSB01000012">
    <property type="protein sequence ID" value="KAB4451189.1"/>
    <property type="molecule type" value="Genomic_DNA"/>
</dbReference>
<feature type="domain" description="Tyr recombinase" evidence="4">
    <location>
        <begin position="219"/>
        <end position="393"/>
    </location>
</feature>
<protein>
    <submittedName>
        <fullName evidence="5">Site-specific integrase</fullName>
    </submittedName>
</protein>
<dbReference type="PANTHER" id="PTHR30349:SF64">
    <property type="entry name" value="PROPHAGE INTEGRASE INTD-RELATED"/>
    <property type="match status" value="1"/>
</dbReference>
<comment type="similarity">
    <text evidence="1">Belongs to the 'phage' integrase family.</text>
</comment>
<evidence type="ECO:0000313" key="6">
    <source>
        <dbReference type="Proteomes" id="UP000460317"/>
    </source>
</evidence>
<dbReference type="InterPro" id="IPR011010">
    <property type="entry name" value="DNA_brk_join_enz"/>
</dbReference>
<dbReference type="PANTHER" id="PTHR30349">
    <property type="entry name" value="PHAGE INTEGRASE-RELATED"/>
    <property type="match status" value="1"/>
</dbReference>
<dbReference type="SUPFAM" id="SSF56349">
    <property type="entry name" value="DNA breaking-rejoining enzymes"/>
    <property type="match status" value="1"/>
</dbReference>
<organism evidence="5 6">
    <name type="scientific">Bacteroides thetaiotaomicron</name>
    <dbReference type="NCBI Taxonomy" id="818"/>
    <lineage>
        <taxon>Bacteria</taxon>
        <taxon>Pseudomonadati</taxon>
        <taxon>Bacteroidota</taxon>
        <taxon>Bacteroidia</taxon>
        <taxon>Bacteroidales</taxon>
        <taxon>Bacteroidaceae</taxon>
        <taxon>Bacteroides</taxon>
    </lineage>
</organism>
<dbReference type="GO" id="GO:0015074">
    <property type="term" value="P:DNA integration"/>
    <property type="evidence" value="ECO:0007669"/>
    <property type="project" value="InterPro"/>
</dbReference>
<accession>A0A7J5JIG9</accession>
<evidence type="ECO:0000256" key="2">
    <source>
        <dbReference type="ARBA" id="ARBA00023125"/>
    </source>
</evidence>
<dbReference type="RefSeq" id="WP_130042180.1">
    <property type="nucleotide sequence ID" value="NZ_JAGURL010000157.1"/>
</dbReference>
<dbReference type="AlphaFoldDB" id="A0A7J5JIG9"/>
<dbReference type="Gene3D" id="1.10.150.130">
    <property type="match status" value="1"/>
</dbReference>
<evidence type="ECO:0000313" key="5">
    <source>
        <dbReference type="EMBL" id="KAB4451189.1"/>
    </source>
</evidence>
<sequence>MRTTFKLLFFVKRNAAKKNGNAPIIARITIDQIVSQFNTQMEINPANWNVSTGKASGRSAEAASINSMLDSIRSTVHQHYHALLEQDGYVTSERVKNAFLGKIERGKTLIEFFEMHNEQYLQKVKMNTTDKTYSRYELTKKRLVEFMKFKYSVSDMLIKEINVVFIDNFLLFIKNYHGCSHNTAMKFIQHFRTIINFAKNTGLVTADPFGNYRVKFEQTDRDYLTMEEITTIYNKKFASKRLEQVRDLFVFSCYTALSYIDVCELTQANIRTAFDGNLWIMTKRHKTNVASNIRLLDVPKAILEKYKDQLPNGMILPIISNQKVNEYLKEIASICSINKSLTFHVARHSCATSVLIVNGVPIETVSKILGHTNIRTTQIYARITDVKVSNDMELLVRKLDMAK</sequence>
<name>A0A7J5JIG9_BACT4</name>
<keyword evidence="2" id="KW-0238">DNA-binding</keyword>
<evidence type="ECO:0000256" key="3">
    <source>
        <dbReference type="ARBA" id="ARBA00023172"/>
    </source>
</evidence>
<evidence type="ECO:0000256" key="1">
    <source>
        <dbReference type="ARBA" id="ARBA00008857"/>
    </source>
</evidence>
<evidence type="ECO:0000259" key="4">
    <source>
        <dbReference type="PROSITE" id="PS51898"/>
    </source>
</evidence>
<dbReference type="InterPro" id="IPR050090">
    <property type="entry name" value="Tyrosine_recombinase_XerCD"/>
</dbReference>
<dbReference type="InterPro" id="IPR025269">
    <property type="entry name" value="SAM-like_dom"/>
</dbReference>
<dbReference type="InterPro" id="IPR010998">
    <property type="entry name" value="Integrase_recombinase_N"/>
</dbReference>
<keyword evidence="3" id="KW-0233">DNA recombination</keyword>
<dbReference type="GO" id="GO:0006310">
    <property type="term" value="P:DNA recombination"/>
    <property type="evidence" value="ECO:0007669"/>
    <property type="project" value="UniProtKB-KW"/>
</dbReference>
<comment type="caution">
    <text evidence="5">The sequence shown here is derived from an EMBL/GenBank/DDBJ whole genome shotgun (WGS) entry which is preliminary data.</text>
</comment>
<dbReference type="Pfam" id="PF00589">
    <property type="entry name" value="Phage_integrase"/>
    <property type="match status" value="1"/>
</dbReference>
<dbReference type="Pfam" id="PF13102">
    <property type="entry name" value="Phage_int_SAM_5"/>
    <property type="match status" value="1"/>
</dbReference>
<dbReference type="CDD" id="cd01185">
    <property type="entry name" value="INTN1_C_like"/>
    <property type="match status" value="1"/>
</dbReference>